<sequence length="343" mass="39831">MYLNNKFTMMAKRGISSIVHNSINCYIKSISGIRTSQFKSLHTGNVPTKEINIPVQWGHISCKLWGNEHQRPMLALHGWQDNAGTWDPLAPMISDKFPILAIDFMGHGLSSWIPPGLQYYIWDLPRLILTIMNYFKWDKVSLLGHSMGSIAAMRFASTFPDDVDFYIAVDSLIYDDYDLNQVVENFPRILRKLHQVQMLLDKEPPAYTMDEINQKWHLGTNKSVDIESVKYLAQRGVKPSSSDPNKFYFSRDSRYKYTLFNPESKKFVETLIKRLKCPTLYFKGIDSPYASDPYSVEMREVVEKNNPNFECHFVPGTHHVHLNNPERLAPHIIKFLTKYQFIK</sequence>
<evidence type="ECO:0000313" key="4">
    <source>
        <dbReference type="EMBL" id="VVD03590.1"/>
    </source>
</evidence>
<proteinExistence type="inferred from homology"/>
<accession>A0A5E4QZX8</accession>
<dbReference type="Proteomes" id="UP000324832">
    <property type="component" value="Unassembled WGS sequence"/>
</dbReference>
<evidence type="ECO:0000313" key="5">
    <source>
        <dbReference type="Proteomes" id="UP000324832"/>
    </source>
</evidence>
<feature type="domain" description="AB hydrolase-1" evidence="3">
    <location>
        <begin position="72"/>
        <end position="325"/>
    </location>
</feature>
<dbReference type="PANTHER" id="PTHR43798:SF14">
    <property type="entry name" value="SERINE HYDROLASE-LIKE PROTEIN DDB_G0286239"/>
    <property type="match status" value="1"/>
</dbReference>
<dbReference type="GO" id="GO:0016020">
    <property type="term" value="C:membrane"/>
    <property type="evidence" value="ECO:0007669"/>
    <property type="project" value="TreeGrafter"/>
</dbReference>
<comment type="similarity">
    <text evidence="1">Belongs to the AB hydrolase superfamily.</text>
</comment>
<dbReference type="InterPro" id="IPR000073">
    <property type="entry name" value="AB_hydrolase_1"/>
</dbReference>
<keyword evidence="5" id="KW-1185">Reference proteome</keyword>
<evidence type="ECO:0000256" key="1">
    <source>
        <dbReference type="ARBA" id="ARBA00008645"/>
    </source>
</evidence>
<dbReference type="InterPro" id="IPR050266">
    <property type="entry name" value="AB_hydrolase_sf"/>
</dbReference>
<evidence type="ECO:0000256" key="2">
    <source>
        <dbReference type="ARBA" id="ARBA00022801"/>
    </source>
</evidence>
<dbReference type="InterPro" id="IPR029058">
    <property type="entry name" value="AB_hydrolase_fold"/>
</dbReference>
<dbReference type="OrthoDB" id="190201at2759"/>
<dbReference type="PANTHER" id="PTHR43798">
    <property type="entry name" value="MONOACYLGLYCEROL LIPASE"/>
    <property type="match status" value="1"/>
</dbReference>
<organism evidence="4 5">
    <name type="scientific">Leptidea sinapis</name>
    <dbReference type="NCBI Taxonomy" id="189913"/>
    <lineage>
        <taxon>Eukaryota</taxon>
        <taxon>Metazoa</taxon>
        <taxon>Ecdysozoa</taxon>
        <taxon>Arthropoda</taxon>
        <taxon>Hexapoda</taxon>
        <taxon>Insecta</taxon>
        <taxon>Pterygota</taxon>
        <taxon>Neoptera</taxon>
        <taxon>Endopterygota</taxon>
        <taxon>Lepidoptera</taxon>
        <taxon>Glossata</taxon>
        <taxon>Ditrysia</taxon>
        <taxon>Papilionoidea</taxon>
        <taxon>Pieridae</taxon>
        <taxon>Dismorphiinae</taxon>
        <taxon>Leptidea</taxon>
    </lineage>
</organism>
<dbReference type="SUPFAM" id="SSF53474">
    <property type="entry name" value="alpha/beta-Hydrolases"/>
    <property type="match status" value="1"/>
</dbReference>
<name>A0A5E4QZX8_9NEOP</name>
<gene>
    <name evidence="4" type="ORF">LSINAPIS_LOCUS13549</name>
</gene>
<dbReference type="Gene3D" id="3.40.50.1820">
    <property type="entry name" value="alpha/beta hydrolase"/>
    <property type="match status" value="1"/>
</dbReference>
<reference evidence="4 5" key="1">
    <citation type="submission" date="2017-07" db="EMBL/GenBank/DDBJ databases">
        <authorList>
            <person name="Talla V."/>
            <person name="Backstrom N."/>
        </authorList>
    </citation>
    <scope>NUCLEOTIDE SEQUENCE [LARGE SCALE GENOMIC DNA]</scope>
</reference>
<dbReference type="Pfam" id="PF00561">
    <property type="entry name" value="Abhydrolase_1"/>
    <property type="match status" value="1"/>
</dbReference>
<evidence type="ECO:0000259" key="3">
    <source>
        <dbReference type="Pfam" id="PF00561"/>
    </source>
</evidence>
<protein>
    <recommendedName>
        <fullName evidence="3">AB hydrolase-1 domain-containing protein</fullName>
    </recommendedName>
</protein>
<keyword evidence="2" id="KW-0378">Hydrolase</keyword>
<dbReference type="AlphaFoldDB" id="A0A5E4QZX8"/>
<dbReference type="EMBL" id="FZQP02006782">
    <property type="protein sequence ID" value="VVD03590.1"/>
    <property type="molecule type" value="Genomic_DNA"/>
</dbReference>
<dbReference type="GO" id="GO:0016787">
    <property type="term" value="F:hydrolase activity"/>
    <property type="evidence" value="ECO:0007669"/>
    <property type="project" value="UniProtKB-KW"/>
</dbReference>